<dbReference type="InParanoid" id="K3Z1T4"/>
<proteinExistence type="predicted"/>
<reference evidence="1" key="2">
    <citation type="submission" date="2018-08" db="UniProtKB">
        <authorList>
            <consortium name="EnsemblPlants"/>
        </authorList>
    </citation>
    <scope>IDENTIFICATION</scope>
    <source>
        <strain evidence="1">Yugu1</strain>
    </source>
</reference>
<accession>K3Z1T4</accession>
<sequence>MKRSKANPGSLHDLQSSSAFMVPSGLRIIFPCYFHAVWLQTGQASGRW</sequence>
<dbReference type="HOGENOM" id="CLU_3160893_0_0_1"/>
<dbReference type="Gramene" id="KQL32232">
    <property type="protein sequence ID" value="KQL32232"/>
    <property type="gene ID" value="SETIT_020502mg"/>
</dbReference>
<keyword evidence="2" id="KW-1185">Reference proteome</keyword>
<name>K3Z1T4_SETIT</name>
<evidence type="ECO:0000313" key="2">
    <source>
        <dbReference type="Proteomes" id="UP000004995"/>
    </source>
</evidence>
<dbReference type="EMBL" id="AGNK02000610">
    <property type="status" value="NOT_ANNOTATED_CDS"/>
    <property type="molecule type" value="Genomic_DNA"/>
</dbReference>
<reference evidence="2" key="1">
    <citation type="journal article" date="2012" name="Nat. Biotechnol.">
        <title>Reference genome sequence of the model plant Setaria.</title>
        <authorList>
            <person name="Bennetzen J.L."/>
            <person name="Schmutz J."/>
            <person name="Wang H."/>
            <person name="Percifield R."/>
            <person name="Hawkins J."/>
            <person name="Pontaroli A.C."/>
            <person name="Estep M."/>
            <person name="Feng L."/>
            <person name="Vaughn J.N."/>
            <person name="Grimwood J."/>
            <person name="Jenkins J."/>
            <person name="Barry K."/>
            <person name="Lindquist E."/>
            <person name="Hellsten U."/>
            <person name="Deshpande S."/>
            <person name="Wang X."/>
            <person name="Wu X."/>
            <person name="Mitros T."/>
            <person name="Triplett J."/>
            <person name="Yang X."/>
            <person name="Ye C.Y."/>
            <person name="Mauro-Herrera M."/>
            <person name="Wang L."/>
            <person name="Li P."/>
            <person name="Sharma M."/>
            <person name="Sharma R."/>
            <person name="Ronald P.C."/>
            <person name="Panaud O."/>
            <person name="Kellogg E.A."/>
            <person name="Brutnell T.P."/>
            <person name="Doust A.N."/>
            <person name="Tuskan G.A."/>
            <person name="Rokhsar D."/>
            <person name="Devos K.M."/>
        </authorList>
    </citation>
    <scope>NUCLEOTIDE SEQUENCE [LARGE SCALE GENOMIC DNA]</scope>
    <source>
        <strain evidence="2">cv. Yugu1</strain>
    </source>
</reference>
<dbReference type="EnsemblPlants" id="KQL32232">
    <property type="protein sequence ID" value="KQL32232"/>
    <property type="gene ID" value="SETIT_020502mg"/>
</dbReference>
<dbReference type="Proteomes" id="UP000004995">
    <property type="component" value="Unassembled WGS sequence"/>
</dbReference>
<dbReference type="AlphaFoldDB" id="K3Z1T4"/>
<organism evidence="1 2">
    <name type="scientific">Setaria italica</name>
    <name type="common">Foxtail millet</name>
    <name type="synonym">Panicum italicum</name>
    <dbReference type="NCBI Taxonomy" id="4555"/>
    <lineage>
        <taxon>Eukaryota</taxon>
        <taxon>Viridiplantae</taxon>
        <taxon>Streptophyta</taxon>
        <taxon>Embryophyta</taxon>
        <taxon>Tracheophyta</taxon>
        <taxon>Spermatophyta</taxon>
        <taxon>Magnoliopsida</taxon>
        <taxon>Liliopsida</taxon>
        <taxon>Poales</taxon>
        <taxon>Poaceae</taxon>
        <taxon>PACMAD clade</taxon>
        <taxon>Panicoideae</taxon>
        <taxon>Panicodae</taxon>
        <taxon>Paniceae</taxon>
        <taxon>Cenchrinae</taxon>
        <taxon>Setaria</taxon>
    </lineage>
</organism>
<evidence type="ECO:0000313" key="1">
    <source>
        <dbReference type="EnsemblPlants" id="KQL32232"/>
    </source>
</evidence>
<protein>
    <submittedName>
        <fullName evidence="1">Uncharacterized protein</fullName>
    </submittedName>
</protein>